<feature type="active site" description="Proton donor" evidence="15">
    <location>
        <position position="297"/>
    </location>
</feature>
<protein>
    <recommendedName>
        <fullName evidence="5 13">Malto-oligosyltrehalose trehalohydrolase</fullName>
        <shortName evidence="14">MTHase</shortName>
        <ecNumber evidence="4 13">3.2.1.141</ecNumber>
    </recommendedName>
    <alternativeName>
        <fullName evidence="11 14">4-alpha-D-((1-&gt;4)-alpha-D-glucano)trehalose trehalohydrolase</fullName>
    </alternativeName>
    <alternativeName>
        <fullName evidence="10 14">Maltooligosyl trehalose trehalohydrolase</fullName>
    </alternativeName>
</protein>
<dbReference type="CDD" id="cd02853">
    <property type="entry name" value="E_set_MTHase_like_N"/>
    <property type="match status" value="1"/>
</dbReference>
<keyword evidence="8" id="KW-0119">Carbohydrate metabolism</keyword>
<dbReference type="PIRSF" id="PIRSF006337">
    <property type="entry name" value="Trehalose_TreZ"/>
    <property type="match status" value="1"/>
</dbReference>
<keyword evidence="20" id="KW-1185">Reference proteome</keyword>
<dbReference type="EC" id="3.2.1.141" evidence="4 13"/>
<reference evidence="19 20" key="1">
    <citation type="submission" date="2018-09" db="EMBL/GenBank/DDBJ databases">
        <title>Genome sequencing of strain 6GH32-13.</title>
        <authorList>
            <person name="Weon H.-Y."/>
            <person name="Heo J."/>
            <person name="Kwon S.-W."/>
        </authorList>
    </citation>
    <scope>NUCLEOTIDE SEQUENCE [LARGE SCALE GENOMIC DNA]</scope>
    <source>
        <strain evidence="19 20">5GH32-13</strain>
    </source>
</reference>
<dbReference type="CDD" id="cd11325">
    <property type="entry name" value="AmyAc_GTHase"/>
    <property type="match status" value="1"/>
</dbReference>
<evidence type="ECO:0000313" key="20">
    <source>
        <dbReference type="Proteomes" id="UP000263900"/>
    </source>
</evidence>
<evidence type="ECO:0000256" key="16">
    <source>
        <dbReference type="PIRSR" id="PIRSR006337-2"/>
    </source>
</evidence>
<proteinExistence type="inferred from homology"/>
<dbReference type="PANTHER" id="PTHR43651">
    <property type="entry name" value="1,4-ALPHA-GLUCAN-BRANCHING ENZYME"/>
    <property type="match status" value="1"/>
</dbReference>
<dbReference type="Pfam" id="PF02922">
    <property type="entry name" value="CBM_48"/>
    <property type="match status" value="1"/>
</dbReference>
<dbReference type="GO" id="GO:0005737">
    <property type="term" value="C:cytoplasm"/>
    <property type="evidence" value="ECO:0007669"/>
    <property type="project" value="UniProtKB-SubCell"/>
</dbReference>
<dbReference type="GO" id="GO:0005992">
    <property type="term" value="P:trehalose biosynthetic process"/>
    <property type="evidence" value="ECO:0007669"/>
    <property type="project" value="UniProtKB-UniRule"/>
</dbReference>
<dbReference type="InterPro" id="IPR013783">
    <property type="entry name" value="Ig-like_fold"/>
</dbReference>
<organism evidence="19 20">
    <name type="scientific">Paraflavitalea soli</name>
    <dbReference type="NCBI Taxonomy" id="2315862"/>
    <lineage>
        <taxon>Bacteria</taxon>
        <taxon>Pseudomonadati</taxon>
        <taxon>Bacteroidota</taxon>
        <taxon>Chitinophagia</taxon>
        <taxon>Chitinophagales</taxon>
        <taxon>Chitinophagaceae</taxon>
        <taxon>Paraflavitalea</taxon>
    </lineage>
</organism>
<evidence type="ECO:0000256" key="8">
    <source>
        <dbReference type="ARBA" id="ARBA00023277"/>
    </source>
</evidence>
<dbReference type="GO" id="GO:0033942">
    <property type="term" value="F:4-alpha-D-(1-&gt;4)-alpha-D-glucanotrehalose trehalohydrolase activity"/>
    <property type="evidence" value="ECO:0007669"/>
    <property type="project" value="UniProtKB-EC"/>
</dbReference>
<dbReference type="InterPro" id="IPR044901">
    <property type="entry name" value="Trehalose_TreZ_E-set_sf"/>
</dbReference>
<evidence type="ECO:0000256" key="10">
    <source>
        <dbReference type="ARBA" id="ARBA00032057"/>
    </source>
</evidence>
<comment type="subcellular location">
    <subcellularLocation>
        <location evidence="1 15">Cytoplasm</location>
    </subcellularLocation>
</comment>
<dbReference type="OrthoDB" id="9761875at2"/>
<evidence type="ECO:0000256" key="14">
    <source>
        <dbReference type="PIRNR" id="PIRNR006337"/>
    </source>
</evidence>
<dbReference type="InterPro" id="IPR014756">
    <property type="entry name" value="Ig_E-set"/>
</dbReference>
<evidence type="ECO:0000256" key="13">
    <source>
        <dbReference type="NCBIfam" id="TIGR02402"/>
    </source>
</evidence>
<dbReference type="InterPro" id="IPR012768">
    <property type="entry name" value="Trehalose_TreZ"/>
</dbReference>
<accession>A0A3B7MEF5</accession>
<dbReference type="Gene3D" id="1.10.10.760">
    <property type="entry name" value="E-set domains of sugar-utilizing enzymes"/>
    <property type="match status" value="1"/>
</dbReference>
<dbReference type="NCBIfam" id="TIGR02402">
    <property type="entry name" value="trehalose_TreZ"/>
    <property type="match status" value="1"/>
</dbReference>
<dbReference type="RefSeq" id="WP_119048552.1">
    <property type="nucleotide sequence ID" value="NZ_CP032157.1"/>
</dbReference>
<gene>
    <name evidence="19" type="primary">treZ</name>
    <name evidence="19" type="ORF">D3H65_01440</name>
</gene>
<evidence type="ECO:0000256" key="17">
    <source>
        <dbReference type="PIRSR" id="PIRSR006337-3"/>
    </source>
</evidence>
<evidence type="ECO:0000256" key="1">
    <source>
        <dbReference type="ARBA" id="ARBA00004496"/>
    </source>
</evidence>
<dbReference type="SUPFAM" id="SSF51011">
    <property type="entry name" value="Glycosyl hydrolase domain"/>
    <property type="match status" value="1"/>
</dbReference>
<evidence type="ECO:0000256" key="12">
    <source>
        <dbReference type="ARBA" id="ARBA00034013"/>
    </source>
</evidence>
<dbReference type="UniPathway" id="UPA00299"/>
<dbReference type="InterPro" id="IPR004193">
    <property type="entry name" value="Glyco_hydro_13_N"/>
</dbReference>
<feature type="active site" description="Nucleophile" evidence="15">
    <location>
        <position position="260"/>
    </location>
</feature>
<dbReference type="AlphaFoldDB" id="A0A3B7MEF5"/>
<feature type="domain" description="Glycosyl hydrolase family 13 catalytic" evidence="18">
    <location>
        <begin position="114"/>
        <end position="509"/>
    </location>
</feature>
<dbReference type="SUPFAM" id="SSF81296">
    <property type="entry name" value="E set domains"/>
    <property type="match status" value="1"/>
</dbReference>
<feature type="binding site" evidence="16">
    <location>
        <begin position="258"/>
        <end position="263"/>
    </location>
    <ligand>
        <name>substrate</name>
    </ligand>
</feature>
<dbReference type="KEGG" id="pseg:D3H65_01440"/>
<feature type="binding site" evidence="16">
    <location>
        <begin position="322"/>
        <end position="326"/>
    </location>
    <ligand>
        <name>substrate</name>
    </ligand>
</feature>
<dbReference type="SMART" id="SM00642">
    <property type="entry name" value="Aamy"/>
    <property type="match status" value="1"/>
</dbReference>
<evidence type="ECO:0000256" key="7">
    <source>
        <dbReference type="ARBA" id="ARBA00022801"/>
    </source>
</evidence>
<evidence type="ECO:0000256" key="15">
    <source>
        <dbReference type="PIRSR" id="PIRSR006337-1"/>
    </source>
</evidence>
<evidence type="ECO:0000313" key="19">
    <source>
        <dbReference type="EMBL" id="AXY72714.1"/>
    </source>
</evidence>
<dbReference type="InterPro" id="IPR017853">
    <property type="entry name" value="GH"/>
</dbReference>
<dbReference type="Pfam" id="PF00128">
    <property type="entry name" value="Alpha-amylase"/>
    <property type="match status" value="1"/>
</dbReference>
<evidence type="ECO:0000256" key="6">
    <source>
        <dbReference type="ARBA" id="ARBA00022490"/>
    </source>
</evidence>
<dbReference type="PANTHER" id="PTHR43651:SF11">
    <property type="entry name" value="MALTO-OLIGOSYLTREHALOSE TREHALOHYDROLASE"/>
    <property type="match status" value="1"/>
</dbReference>
<evidence type="ECO:0000256" key="4">
    <source>
        <dbReference type="ARBA" id="ARBA00012268"/>
    </source>
</evidence>
<comment type="pathway">
    <text evidence="2 14">Glycan biosynthesis; trehalose biosynthesis.</text>
</comment>
<feature type="binding site" evidence="16">
    <location>
        <begin position="390"/>
        <end position="395"/>
    </location>
    <ligand>
        <name>substrate</name>
    </ligand>
</feature>
<dbReference type="Gene3D" id="2.60.40.10">
    <property type="entry name" value="Immunoglobulins"/>
    <property type="match status" value="1"/>
</dbReference>
<name>A0A3B7MEF5_9BACT</name>
<evidence type="ECO:0000256" key="3">
    <source>
        <dbReference type="ARBA" id="ARBA00008061"/>
    </source>
</evidence>
<keyword evidence="6" id="KW-0963">Cytoplasm</keyword>
<evidence type="ECO:0000256" key="5">
    <source>
        <dbReference type="ARBA" id="ARBA00015938"/>
    </source>
</evidence>
<dbReference type="SUPFAM" id="SSF51445">
    <property type="entry name" value="(Trans)glycosidases"/>
    <property type="match status" value="1"/>
</dbReference>
<feature type="site" description="Transition state stabilizer" evidence="17">
    <location>
        <position position="391"/>
    </location>
</feature>
<comment type="catalytic activity">
    <reaction evidence="12 14">
        <text>hydrolysis of (1-&gt;4)-alpha-D-glucosidic linkage in 4-alpha-D-[(1-&gt;4)-alpha-D-glucanosyl]n trehalose to yield trehalose and (1-&gt;4)-alpha-D-glucan.</text>
        <dbReference type="EC" id="3.2.1.141"/>
    </reaction>
</comment>
<dbReference type="Proteomes" id="UP000263900">
    <property type="component" value="Chromosome"/>
</dbReference>
<evidence type="ECO:0000256" key="9">
    <source>
        <dbReference type="ARBA" id="ARBA00023295"/>
    </source>
</evidence>
<dbReference type="Gene3D" id="3.20.20.80">
    <property type="entry name" value="Glycosidases"/>
    <property type="match status" value="1"/>
</dbReference>
<keyword evidence="9 14" id="KW-0326">Glycosidase</keyword>
<evidence type="ECO:0000256" key="11">
    <source>
        <dbReference type="ARBA" id="ARBA00033284"/>
    </source>
</evidence>
<dbReference type="InterPro" id="IPR006047">
    <property type="entry name" value="GH13_cat_dom"/>
</dbReference>
<dbReference type="EMBL" id="CP032157">
    <property type="protein sequence ID" value="AXY72714.1"/>
    <property type="molecule type" value="Genomic_DNA"/>
</dbReference>
<evidence type="ECO:0000256" key="2">
    <source>
        <dbReference type="ARBA" id="ARBA00005199"/>
    </source>
</evidence>
<keyword evidence="7 14" id="KW-0378">Hydrolase</keyword>
<comment type="similarity">
    <text evidence="3 14">Belongs to the glycosyl hydrolase 13 family.</text>
</comment>
<evidence type="ECO:0000259" key="18">
    <source>
        <dbReference type="SMART" id="SM00642"/>
    </source>
</evidence>
<sequence>MNDNWPDVGAFYHAGNTCTFTVWSPLSQSVSLLINGQQQPLLVDERGYWQVTLPGIEPGNQYQYVLDGGDPLPDPASCWQPKGVHGPSAVADPSFTWTDQAWKGRPLGELVIYELHTGTFTPEGTFDGIIRQLGYLQQLGINAIELMPVAAFAGDRNWGYDGVFPFAVHTVYGGISGLKQLVNEAHRRGIAVILDVVYNHLGPDGNYFSQYGPYFTDKYKSVWARAINFDDAYCDGVRQYFWQNALRWLDEFHIDGLRLDAVHAIWDAGADHFLAALQRKVEALEKQTGRHKLLIAEFDLNDPRYVERVEKGGLGLASQWVDEFHHALHAIVTGEKEGYYEDFGEYWHLQQSLRSSYVYIGQYSRHRKKHFGALPAGIPYSRFVAFAQNHDQVGNRLLGDRLTTTLSFEALKLVAATLLLSPHVPLLFMGEEYGEQNPFQYFVSHTDPALIEAVRKGRREEFKHFNWQGEIPDPAAIETFNASKLSWNYSTDPRAQTLLRFYQYLIALRKSSPALCCTGREHLDILPIEDTGIIAFKRCAQDLEVLVFLNFNKQSAACTWPLPPPARRLLDSSEKTWLGPGSIDNGGKAGTWTMNPESVIVYELSNA</sequence>